<keyword evidence="4" id="KW-0833">Ubl conjugation pathway</keyword>
<evidence type="ECO:0000256" key="5">
    <source>
        <dbReference type="ARBA" id="ARBA00022833"/>
    </source>
</evidence>
<feature type="compositionally biased region" description="Polar residues" evidence="7">
    <location>
        <begin position="338"/>
        <end position="347"/>
    </location>
</feature>
<dbReference type="GO" id="GO:0016567">
    <property type="term" value="P:protein ubiquitination"/>
    <property type="evidence" value="ECO:0007669"/>
    <property type="project" value="TreeGrafter"/>
</dbReference>
<dbReference type="PANTHER" id="PTHR15067:SF4">
    <property type="entry name" value="E3 UBIQUITIN-PROTEIN LIGASE RNF8"/>
    <property type="match status" value="1"/>
</dbReference>
<evidence type="ECO:0000256" key="4">
    <source>
        <dbReference type="ARBA" id="ARBA00022786"/>
    </source>
</evidence>
<feature type="compositionally biased region" description="Low complexity" evidence="7">
    <location>
        <begin position="354"/>
        <end position="369"/>
    </location>
</feature>
<dbReference type="Gene3D" id="3.30.40.10">
    <property type="entry name" value="Zinc/RING finger domain, C3HC4 (zinc finger)"/>
    <property type="match status" value="1"/>
</dbReference>
<keyword evidence="3 6" id="KW-0863">Zinc-finger</keyword>
<dbReference type="EMBL" id="CAJHUC010000583">
    <property type="protein sequence ID" value="CAD7696956.1"/>
    <property type="molecule type" value="Genomic_DNA"/>
</dbReference>
<dbReference type="PROSITE" id="PS00518">
    <property type="entry name" value="ZF_RING_1"/>
    <property type="match status" value="1"/>
</dbReference>
<protein>
    <recommendedName>
        <fullName evidence="8">RING-type domain-containing protein</fullName>
    </recommendedName>
</protein>
<keyword evidence="1" id="KW-0808">Transferase</keyword>
<dbReference type="InterPro" id="IPR017907">
    <property type="entry name" value="Znf_RING_CS"/>
</dbReference>
<dbReference type="InterPro" id="IPR013083">
    <property type="entry name" value="Znf_RING/FYVE/PHD"/>
</dbReference>
<sequence>MLSSVQLPERLEVPIPEGASLFGRTRRGLRLTALPSGQPLWERGLDPGTRSSGLFLVSREQAVIVRMGEVLQVLDLDSRNGTYAGTEGPRLRLEARVVRSGEVVGFGGPVGETPFAFVWEAQVGSAGMEVIDLTGEDCEAPNTEDCEACPAQHDQAQSPTPPKPGSINVNGLCDDLREDLQCTICMDWLVGAHRLCCGHVFCAQCLLQWLQQNLARMPCPTCRKLVTAVPVPDRVLDSVVESMLQRKAMPTDERNTLQERLEKWWREEVVLKLMMPCTNRSQEVQRRYAKHQFETRHTSTGAILQAFCCPCSGLCYVFSQKPNMELCWHVLFQPANSQPPSQLNMRPTPSPQMARGAARHAAGGRAPVHGRGRQVPSAGRVRQAPSAGRGRQGPSAGRGRHAPLAGRG</sequence>
<dbReference type="InterPro" id="IPR008984">
    <property type="entry name" value="SMAD_FHA_dom_sf"/>
</dbReference>
<dbReference type="OrthoDB" id="9049620at2759"/>
<keyword evidence="5" id="KW-0862">Zinc</keyword>
<evidence type="ECO:0000256" key="7">
    <source>
        <dbReference type="SAM" id="MobiDB-lite"/>
    </source>
</evidence>
<gene>
    <name evidence="9" type="ORF">OSTQU699_LOCUS2317</name>
</gene>
<dbReference type="Proteomes" id="UP000708148">
    <property type="component" value="Unassembled WGS sequence"/>
</dbReference>
<feature type="region of interest" description="Disordered" evidence="7">
    <location>
        <begin position="338"/>
        <end position="408"/>
    </location>
</feature>
<dbReference type="SUPFAM" id="SSF57850">
    <property type="entry name" value="RING/U-box"/>
    <property type="match status" value="1"/>
</dbReference>
<dbReference type="AlphaFoldDB" id="A0A8S1IPE2"/>
<dbReference type="GO" id="GO:0000151">
    <property type="term" value="C:ubiquitin ligase complex"/>
    <property type="evidence" value="ECO:0007669"/>
    <property type="project" value="TreeGrafter"/>
</dbReference>
<dbReference type="PANTHER" id="PTHR15067">
    <property type="entry name" value="E3 UBIQUITIN-PROTEIN LIGASE RNF8"/>
    <property type="match status" value="1"/>
</dbReference>
<dbReference type="CDD" id="cd00060">
    <property type="entry name" value="FHA"/>
    <property type="match status" value="1"/>
</dbReference>
<evidence type="ECO:0000256" key="2">
    <source>
        <dbReference type="ARBA" id="ARBA00022723"/>
    </source>
</evidence>
<dbReference type="Pfam" id="PF13639">
    <property type="entry name" value="zf-RING_2"/>
    <property type="match status" value="1"/>
</dbReference>
<evidence type="ECO:0000256" key="1">
    <source>
        <dbReference type="ARBA" id="ARBA00022679"/>
    </source>
</evidence>
<accession>A0A8S1IPE2</accession>
<proteinExistence type="predicted"/>
<evidence type="ECO:0000259" key="8">
    <source>
        <dbReference type="PROSITE" id="PS50089"/>
    </source>
</evidence>
<evidence type="ECO:0000256" key="3">
    <source>
        <dbReference type="ARBA" id="ARBA00022771"/>
    </source>
</evidence>
<keyword evidence="10" id="KW-1185">Reference proteome</keyword>
<dbReference type="PROSITE" id="PS50089">
    <property type="entry name" value="ZF_RING_2"/>
    <property type="match status" value="1"/>
</dbReference>
<evidence type="ECO:0000313" key="10">
    <source>
        <dbReference type="Proteomes" id="UP000708148"/>
    </source>
</evidence>
<feature type="domain" description="RING-type" evidence="8">
    <location>
        <begin position="182"/>
        <end position="223"/>
    </location>
</feature>
<dbReference type="GO" id="GO:0006511">
    <property type="term" value="P:ubiquitin-dependent protein catabolic process"/>
    <property type="evidence" value="ECO:0007669"/>
    <property type="project" value="TreeGrafter"/>
</dbReference>
<organism evidence="9 10">
    <name type="scientific">Ostreobium quekettii</name>
    <dbReference type="NCBI Taxonomy" id="121088"/>
    <lineage>
        <taxon>Eukaryota</taxon>
        <taxon>Viridiplantae</taxon>
        <taxon>Chlorophyta</taxon>
        <taxon>core chlorophytes</taxon>
        <taxon>Ulvophyceae</taxon>
        <taxon>TCBD clade</taxon>
        <taxon>Bryopsidales</taxon>
        <taxon>Ostreobineae</taxon>
        <taxon>Ostreobiaceae</taxon>
        <taxon>Ostreobium</taxon>
    </lineage>
</organism>
<dbReference type="SUPFAM" id="SSF49879">
    <property type="entry name" value="SMAD/FHA domain"/>
    <property type="match status" value="1"/>
</dbReference>
<comment type="caution">
    <text evidence="9">The sequence shown here is derived from an EMBL/GenBank/DDBJ whole genome shotgun (WGS) entry which is preliminary data.</text>
</comment>
<dbReference type="GO" id="GO:0005829">
    <property type="term" value="C:cytosol"/>
    <property type="evidence" value="ECO:0007669"/>
    <property type="project" value="TreeGrafter"/>
</dbReference>
<dbReference type="InterPro" id="IPR001841">
    <property type="entry name" value="Znf_RING"/>
</dbReference>
<dbReference type="GO" id="GO:0061630">
    <property type="term" value="F:ubiquitin protein ligase activity"/>
    <property type="evidence" value="ECO:0007669"/>
    <property type="project" value="TreeGrafter"/>
</dbReference>
<dbReference type="Gene3D" id="2.60.200.20">
    <property type="match status" value="1"/>
</dbReference>
<reference evidence="9" key="1">
    <citation type="submission" date="2020-12" db="EMBL/GenBank/DDBJ databases">
        <authorList>
            <person name="Iha C."/>
        </authorList>
    </citation>
    <scope>NUCLEOTIDE SEQUENCE</scope>
</reference>
<evidence type="ECO:0000256" key="6">
    <source>
        <dbReference type="PROSITE-ProRule" id="PRU00175"/>
    </source>
</evidence>
<name>A0A8S1IPE2_9CHLO</name>
<dbReference type="GO" id="GO:0008270">
    <property type="term" value="F:zinc ion binding"/>
    <property type="evidence" value="ECO:0007669"/>
    <property type="project" value="UniProtKB-KW"/>
</dbReference>
<dbReference type="SMART" id="SM00184">
    <property type="entry name" value="RING"/>
    <property type="match status" value="1"/>
</dbReference>
<evidence type="ECO:0000313" key="9">
    <source>
        <dbReference type="EMBL" id="CAD7696956.1"/>
    </source>
</evidence>
<keyword evidence="2" id="KW-0479">Metal-binding</keyword>